<dbReference type="RefSeq" id="XP_046078613.1">
    <property type="nucleotide sequence ID" value="XM_046219710.1"/>
</dbReference>
<proteinExistence type="predicted"/>
<comment type="caution">
    <text evidence="4">The sequence shown here is derived from an EMBL/GenBank/DDBJ whole genome shotgun (WGS) entry which is preliminary data.</text>
</comment>
<reference evidence="4" key="1">
    <citation type="submission" date="2021-12" db="EMBL/GenBank/DDBJ databases">
        <title>Convergent genome expansion in fungi linked to evolution of root-endophyte symbiosis.</title>
        <authorList>
            <consortium name="DOE Joint Genome Institute"/>
            <person name="Ke Y.-H."/>
            <person name="Bonito G."/>
            <person name="Liao H.-L."/>
            <person name="Looney B."/>
            <person name="Rojas-Flechas A."/>
            <person name="Nash J."/>
            <person name="Hameed K."/>
            <person name="Schadt C."/>
            <person name="Martin F."/>
            <person name="Crous P.W."/>
            <person name="Miettinen O."/>
            <person name="Magnuson J.K."/>
            <person name="Labbe J."/>
            <person name="Jacobson D."/>
            <person name="Doktycz M.J."/>
            <person name="Veneault-Fourrey C."/>
            <person name="Kuo A."/>
            <person name="Mondo S."/>
            <person name="Calhoun S."/>
            <person name="Riley R."/>
            <person name="Ohm R."/>
            <person name="LaButti K."/>
            <person name="Andreopoulos B."/>
            <person name="Pangilinan J."/>
            <person name="Nolan M."/>
            <person name="Tritt A."/>
            <person name="Clum A."/>
            <person name="Lipzen A."/>
            <person name="Daum C."/>
            <person name="Barry K."/>
            <person name="Grigoriev I.V."/>
            <person name="Vilgalys R."/>
        </authorList>
    </citation>
    <scope>NUCLEOTIDE SEQUENCE</scope>
    <source>
        <strain evidence="4">PMI_201</strain>
    </source>
</reference>
<dbReference type="EMBL" id="JAJTJA010000001">
    <property type="protein sequence ID" value="KAH8705992.1"/>
    <property type="molecule type" value="Genomic_DNA"/>
</dbReference>
<keyword evidence="5" id="KW-1185">Reference proteome</keyword>
<keyword evidence="2" id="KW-0472">Membrane</keyword>
<keyword evidence="2" id="KW-1133">Transmembrane helix</keyword>
<evidence type="ECO:0000313" key="5">
    <source>
        <dbReference type="Proteomes" id="UP001201262"/>
    </source>
</evidence>
<protein>
    <recommendedName>
        <fullName evidence="6">Mid2 domain-containing protein</fullName>
    </recommendedName>
</protein>
<feature type="compositionally biased region" description="Low complexity" evidence="1">
    <location>
        <begin position="250"/>
        <end position="268"/>
    </location>
</feature>
<dbReference type="Proteomes" id="UP001201262">
    <property type="component" value="Unassembled WGS sequence"/>
</dbReference>
<dbReference type="GeneID" id="70249997"/>
<organism evidence="4 5">
    <name type="scientific">Talaromyces proteolyticus</name>
    <dbReference type="NCBI Taxonomy" id="1131652"/>
    <lineage>
        <taxon>Eukaryota</taxon>
        <taxon>Fungi</taxon>
        <taxon>Dikarya</taxon>
        <taxon>Ascomycota</taxon>
        <taxon>Pezizomycotina</taxon>
        <taxon>Eurotiomycetes</taxon>
        <taxon>Eurotiomycetidae</taxon>
        <taxon>Eurotiales</taxon>
        <taxon>Trichocomaceae</taxon>
        <taxon>Talaromyces</taxon>
        <taxon>Talaromyces sect. Bacilispori</taxon>
    </lineage>
</organism>
<feature type="signal peptide" evidence="3">
    <location>
        <begin position="1"/>
        <end position="22"/>
    </location>
</feature>
<evidence type="ECO:0000256" key="3">
    <source>
        <dbReference type="SAM" id="SignalP"/>
    </source>
</evidence>
<name>A0AAD4L1T8_9EURO</name>
<feature type="compositionally biased region" description="Polar residues" evidence="1">
    <location>
        <begin position="282"/>
        <end position="305"/>
    </location>
</feature>
<gene>
    <name evidence="4" type="ORF">BGW36DRAFT_422517</name>
</gene>
<feature type="chain" id="PRO_5042063452" description="Mid2 domain-containing protein" evidence="3">
    <location>
        <begin position="23"/>
        <end position="318"/>
    </location>
</feature>
<accession>A0AAD4L1T8</accession>
<evidence type="ECO:0000256" key="1">
    <source>
        <dbReference type="SAM" id="MobiDB-lite"/>
    </source>
</evidence>
<feature type="compositionally biased region" description="Low complexity" evidence="1">
    <location>
        <begin position="164"/>
        <end position="188"/>
    </location>
</feature>
<sequence length="318" mass="33229">MVGVNALLTATTLLALSTSSLADDRKCYYPDQTQAIGDVPCGNGTNVACCGSGDICLENGLCIAIEEQPYSLSRKSCTDQHWGSECPGQCLMRTSYNTSWISIVLLTFLDSQANYCCNNVVSSGNSPICLNNIPSFTMGNTNIVPNTNLLAGYVDANSSSTSANNTESSCNATSTASSMSAQNTSATADGQSNNHDAAIGAGVGIPLGLIALASIGWALWERRKLHRVSAAHAAAVAAASQSPPKQEAWTYPNNNNQQTPPTQTQYDPPTGPQPYAGYVDSTAPSATTHQQPIVRSGQSGYSEMASSGPVELDSARRA</sequence>
<evidence type="ECO:0000313" key="4">
    <source>
        <dbReference type="EMBL" id="KAH8705992.1"/>
    </source>
</evidence>
<feature type="region of interest" description="Disordered" evidence="1">
    <location>
        <begin position="164"/>
        <end position="191"/>
    </location>
</feature>
<dbReference type="AlphaFoldDB" id="A0AAD4L1T8"/>
<evidence type="ECO:0008006" key="6">
    <source>
        <dbReference type="Google" id="ProtNLM"/>
    </source>
</evidence>
<feature type="transmembrane region" description="Helical" evidence="2">
    <location>
        <begin position="197"/>
        <end position="220"/>
    </location>
</feature>
<evidence type="ECO:0000256" key="2">
    <source>
        <dbReference type="SAM" id="Phobius"/>
    </source>
</evidence>
<keyword evidence="3" id="KW-0732">Signal</keyword>
<feature type="region of interest" description="Disordered" evidence="1">
    <location>
        <begin position="237"/>
        <end position="318"/>
    </location>
</feature>
<keyword evidence="2" id="KW-0812">Transmembrane</keyword>